<reference evidence="2 3" key="1">
    <citation type="submission" date="2017-10" db="EMBL/GenBank/DDBJ databases">
        <title>Sequencing the genomes of 1000 actinobacteria strains.</title>
        <authorList>
            <person name="Klenk H.-P."/>
        </authorList>
    </citation>
    <scope>NUCLEOTIDE SEQUENCE [LARGE SCALE GENOMIC DNA]</scope>
    <source>
        <strain evidence="2 3">DSM 46092</strain>
    </source>
</reference>
<dbReference type="AlphaFoldDB" id="A0A2A9FBD9"/>
<dbReference type="RefSeq" id="WP_098512172.1">
    <property type="nucleotide sequence ID" value="NZ_JBIAKZ010000002.1"/>
</dbReference>
<protein>
    <submittedName>
        <fullName evidence="2">Helix-turn-helix protein</fullName>
    </submittedName>
</protein>
<dbReference type="SMART" id="SM00530">
    <property type="entry name" value="HTH_XRE"/>
    <property type="match status" value="1"/>
</dbReference>
<dbReference type="GO" id="GO:0003677">
    <property type="term" value="F:DNA binding"/>
    <property type="evidence" value="ECO:0007669"/>
    <property type="project" value="InterPro"/>
</dbReference>
<dbReference type="InterPro" id="IPR043917">
    <property type="entry name" value="DUF5753"/>
</dbReference>
<dbReference type="InterPro" id="IPR001387">
    <property type="entry name" value="Cro/C1-type_HTH"/>
</dbReference>
<accession>A0A2A9FBD9</accession>
<gene>
    <name evidence="2" type="ORF">ATK36_3165</name>
</gene>
<proteinExistence type="predicted"/>
<name>A0A2A9FBD9_9PSEU</name>
<dbReference type="CDD" id="cd00093">
    <property type="entry name" value="HTH_XRE"/>
    <property type="match status" value="1"/>
</dbReference>
<feature type="domain" description="HTH cro/C1-type" evidence="1">
    <location>
        <begin position="15"/>
        <end position="69"/>
    </location>
</feature>
<dbReference type="Proteomes" id="UP000243542">
    <property type="component" value="Unassembled WGS sequence"/>
</dbReference>
<keyword evidence="3" id="KW-1185">Reference proteome</keyword>
<evidence type="ECO:0000259" key="1">
    <source>
        <dbReference type="PROSITE" id="PS50943"/>
    </source>
</evidence>
<dbReference type="Pfam" id="PF19054">
    <property type="entry name" value="DUF5753"/>
    <property type="match status" value="1"/>
</dbReference>
<dbReference type="SUPFAM" id="SSF47413">
    <property type="entry name" value="lambda repressor-like DNA-binding domains"/>
    <property type="match status" value="1"/>
</dbReference>
<dbReference type="EMBL" id="PDJK01000002">
    <property type="protein sequence ID" value="PFG48091.1"/>
    <property type="molecule type" value="Genomic_DNA"/>
</dbReference>
<organism evidence="2 3">
    <name type="scientific">Amycolatopsis sulphurea</name>
    <dbReference type="NCBI Taxonomy" id="76022"/>
    <lineage>
        <taxon>Bacteria</taxon>
        <taxon>Bacillati</taxon>
        <taxon>Actinomycetota</taxon>
        <taxon>Actinomycetes</taxon>
        <taxon>Pseudonocardiales</taxon>
        <taxon>Pseudonocardiaceae</taxon>
        <taxon>Amycolatopsis</taxon>
    </lineage>
</organism>
<dbReference type="PROSITE" id="PS50943">
    <property type="entry name" value="HTH_CROC1"/>
    <property type="match status" value="1"/>
</dbReference>
<sequence length="272" mass="30147">MNTQRRNNILLGIALRAARQRRHWGLRELARRIGANQAYVSNWELGQRRARPETVARILGALGVTGEDARWLQHLAHTTHTGLIICGPDHPHYRAAVRDCTELSESIQVWHPHLIPDILQIPDYTMAVLRAQGVDTPTARRLTAARAESTTLITGGTTPITAYLTRAALTQQHLDTPTIMTRQLAHLESLTTTTNLTLRILPGHVALGFPGPFTRFSAYSAPIVHIPHHAEAGAVIPDQDGHYTAITDRLAKHATKHQPSLTAMRELISDDH</sequence>
<evidence type="ECO:0000313" key="2">
    <source>
        <dbReference type="EMBL" id="PFG48091.1"/>
    </source>
</evidence>
<dbReference type="Gene3D" id="1.10.260.40">
    <property type="entry name" value="lambda repressor-like DNA-binding domains"/>
    <property type="match status" value="1"/>
</dbReference>
<dbReference type="InterPro" id="IPR010982">
    <property type="entry name" value="Lambda_DNA-bd_dom_sf"/>
</dbReference>
<comment type="caution">
    <text evidence="2">The sequence shown here is derived from an EMBL/GenBank/DDBJ whole genome shotgun (WGS) entry which is preliminary data.</text>
</comment>
<evidence type="ECO:0000313" key="3">
    <source>
        <dbReference type="Proteomes" id="UP000243542"/>
    </source>
</evidence>
<dbReference type="Pfam" id="PF13560">
    <property type="entry name" value="HTH_31"/>
    <property type="match status" value="1"/>
</dbReference>